<dbReference type="AlphaFoldDB" id="A0A8H7Y4E2"/>
<feature type="compositionally biased region" description="Acidic residues" evidence="1">
    <location>
        <begin position="402"/>
        <end position="411"/>
    </location>
</feature>
<accession>A0A8H7Y4E2</accession>
<feature type="compositionally biased region" description="Acidic residues" evidence="1">
    <location>
        <begin position="510"/>
        <end position="528"/>
    </location>
</feature>
<feature type="compositionally biased region" description="Polar residues" evidence="1">
    <location>
        <begin position="295"/>
        <end position="305"/>
    </location>
</feature>
<feature type="region of interest" description="Disordered" evidence="1">
    <location>
        <begin position="318"/>
        <end position="357"/>
    </location>
</feature>
<gene>
    <name evidence="2" type="ORF">JR316_000202</name>
</gene>
<feature type="compositionally biased region" description="Basic and acidic residues" evidence="1">
    <location>
        <begin position="445"/>
        <end position="464"/>
    </location>
</feature>
<dbReference type="EMBL" id="JAFIQS010000001">
    <property type="protein sequence ID" value="KAG5173545.1"/>
    <property type="molecule type" value="Genomic_DNA"/>
</dbReference>
<feature type="region of interest" description="Disordered" evidence="1">
    <location>
        <begin position="510"/>
        <end position="535"/>
    </location>
</feature>
<evidence type="ECO:0000313" key="2">
    <source>
        <dbReference type="EMBL" id="KAG5173545.1"/>
    </source>
</evidence>
<feature type="region of interest" description="Disordered" evidence="1">
    <location>
        <begin position="435"/>
        <end position="494"/>
    </location>
</feature>
<organism evidence="2">
    <name type="scientific">Psilocybe cubensis</name>
    <name type="common">Psychedelic mushroom</name>
    <name type="synonym">Stropharia cubensis</name>
    <dbReference type="NCBI Taxonomy" id="181762"/>
    <lineage>
        <taxon>Eukaryota</taxon>
        <taxon>Fungi</taxon>
        <taxon>Dikarya</taxon>
        <taxon>Basidiomycota</taxon>
        <taxon>Agaricomycotina</taxon>
        <taxon>Agaricomycetes</taxon>
        <taxon>Agaricomycetidae</taxon>
        <taxon>Agaricales</taxon>
        <taxon>Agaricineae</taxon>
        <taxon>Strophariaceae</taxon>
        <taxon>Psilocybe</taxon>
    </lineage>
</organism>
<sequence length="535" mass="59355">MSQKTPTIRVFRQPSVLAMDKVPTIRPFRAYDLQYGSNPQHHEFLQSVVFCAGSRFREALIHTLQSSGQRRKRWMQQALQKELNWVLRCIGRAFAIGFNIEIPLVIRCLADTLGSVLTESLPLEIDMAFAEFLACGTRDWAFEKRVGSYNYDWWNRNSAPKPSELLGTATVSEILTYHKAEFYKTFDPEPTTTFDELLKTHIDHKIPEIPPNMSLVHPVQIILDKVGDTCDACDAFQNLAIESIQQLSSIKNHTSIMFSTADNTLDRISRRAIGFFELYEASQRAADTAKGPAPTDSNENPVSKWTWGRQLTTKEVCSLGDGKKASHSGYAESLRDGKLRSRSVDKPIHSPHTSDVFESVSSVAADNHLSNEAIKHPQYFEDGTDSGTIASMIEKAATSYESDSDASDTGDADTAPSQATQSVAELLAHVEYISSDSDDLDGSDDSMHGEDGGKGTDTGKKRQNIDTSANSGAVRRTKPRGEDGQSVKDQDAPHTTAYFTKNFFSCQLDEDLFEMDADEDEDADEDGDSEGRAME</sequence>
<feature type="compositionally biased region" description="Basic and acidic residues" evidence="1">
    <location>
        <begin position="333"/>
        <end position="348"/>
    </location>
</feature>
<reference evidence="2" key="1">
    <citation type="submission" date="2021-02" db="EMBL/GenBank/DDBJ databases">
        <title>Psilocybe cubensis genome.</title>
        <authorList>
            <person name="Mckernan K.J."/>
            <person name="Crawford S."/>
            <person name="Trippe A."/>
            <person name="Kane L.T."/>
            <person name="Mclaughlin S."/>
        </authorList>
    </citation>
    <scope>NUCLEOTIDE SEQUENCE [LARGE SCALE GENOMIC DNA]</scope>
    <source>
        <strain evidence="2">MGC-MH-2018</strain>
    </source>
</reference>
<name>A0A8H7Y4E2_PSICU</name>
<evidence type="ECO:0000256" key="1">
    <source>
        <dbReference type="SAM" id="MobiDB-lite"/>
    </source>
</evidence>
<feature type="region of interest" description="Disordered" evidence="1">
    <location>
        <begin position="397"/>
        <end position="419"/>
    </location>
</feature>
<proteinExistence type="predicted"/>
<feature type="region of interest" description="Disordered" evidence="1">
    <location>
        <begin position="286"/>
        <end position="305"/>
    </location>
</feature>
<feature type="compositionally biased region" description="Basic and acidic residues" evidence="1">
    <location>
        <begin position="479"/>
        <end position="492"/>
    </location>
</feature>
<comment type="caution">
    <text evidence="2">The sequence shown here is derived from an EMBL/GenBank/DDBJ whole genome shotgun (WGS) entry which is preliminary data.</text>
</comment>
<protein>
    <submittedName>
        <fullName evidence="2">Uncharacterized protein</fullName>
    </submittedName>
</protein>